<evidence type="ECO:0000313" key="8">
    <source>
        <dbReference type="Proteomes" id="UP000321490"/>
    </source>
</evidence>
<proteinExistence type="predicted"/>
<feature type="transmembrane region" description="Helical" evidence="5">
    <location>
        <begin position="377"/>
        <end position="396"/>
    </location>
</feature>
<dbReference type="Gene3D" id="1.20.1250.20">
    <property type="entry name" value="MFS general substrate transporter like domains"/>
    <property type="match status" value="2"/>
</dbReference>
<dbReference type="InterPro" id="IPR036259">
    <property type="entry name" value="MFS_trans_sf"/>
</dbReference>
<keyword evidence="4 5" id="KW-0472">Membrane</keyword>
<name>A0A562IXY0_9ACTN</name>
<evidence type="ECO:0000256" key="4">
    <source>
        <dbReference type="ARBA" id="ARBA00023136"/>
    </source>
</evidence>
<protein>
    <submittedName>
        <fullName evidence="7">Sugar phosphate permease</fullName>
    </submittedName>
</protein>
<dbReference type="Pfam" id="PF07690">
    <property type="entry name" value="MFS_1"/>
    <property type="match status" value="1"/>
</dbReference>
<evidence type="ECO:0000256" key="5">
    <source>
        <dbReference type="SAM" id="Phobius"/>
    </source>
</evidence>
<gene>
    <name evidence="7" type="ORF">JD78_03995</name>
</gene>
<feature type="transmembrane region" description="Helical" evidence="5">
    <location>
        <begin position="171"/>
        <end position="191"/>
    </location>
</feature>
<feature type="transmembrane region" description="Helical" evidence="5">
    <location>
        <begin position="345"/>
        <end position="371"/>
    </location>
</feature>
<dbReference type="SUPFAM" id="SSF103473">
    <property type="entry name" value="MFS general substrate transporter"/>
    <property type="match status" value="1"/>
</dbReference>
<dbReference type="InterPro" id="IPR011701">
    <property type="entry name" value="MFS"/>
</dbReference>
<feature type="transmembrane region" description="Helical" evidence="5">
    <location>
        <begin position="258"/>
        <end position="282"/>
    </location>
</feature>
<feature type="transmembrane region" description="Helical" evidence="5">
    <location>
        <begin position="142"/>
        <end position="165"/>
    </location>
</feature>
<dbReference type="GO" id="GO:0005886">
    <property type="term" value="C:plasma membrane"/>
    <property type="evidence" value="ECO:0007669"/>
    <property type="project" value="UniProtKB-SubCell"/>
</dbReference>
<evidence type="ECO:0000259" key="6">
    <source>
        <dbReference type="PROSITE" id="PS50850"/>
    </source>
</evidence>
<feature type="transmembrane region" description="Helical" evidence="5">
    <location>
        <begin position="219"/>
        <end position="238"/>
    </location>
</feature>
<evidence type="ECO:0000256" key="1">
    <source>
        <dbReference type="ARBA" id="ARBA00004651"/>
    </source>
</evidence>
<dbReference type="InterPro" id="IPR020846">
    <property type="entry name" value="MFS_dom"/>
</dbReference>
<dbReference type="PROSITE" id="PS50850">
    <property type="entry name" value="MFS"/>
    <property type="match status" value="1"/>
</dbReference>
<feature type="transmembrane region" description="Helical" evidence="5">
    <location>
        <begin position="84"/>
        <end position="102"/>
    </location>
</feature>
<dbReference type="OrthoDB" id="9781976at2"/>
<feature type="domain" description="Major facilitator superfamily (MFS) profile" evidence="6">
    <location>
        <begin position="1"/>
        <end position="403"/>
    </location>
</feature>
<comment type="caution">
    <text evidence="7">The sequence shown here is derived from an EMBL/GenBank/DDBJ whole genome shotgun (WGS) entry which is preliminary data.</text>
</comment>
<feature type="transmembrane region" description="Helical" evidence="5">
    <location>
        <begin position="114"/>
        <end position="135"/>
    </location>
</feature>
<dbReference type="GO" id="GO:0022857">
    <property type="term" value="F:transmembrane transporter activity"/>
    <property type="evidence" value="ECO:0007669"/>
    <property type="project" value="InterPro"/>
</dbReference>
<sequence length="411" mass="42049">MPAEPLDVPRTGPRRQLGLIALTQVLALAVWFSASAVLPLLRTDWGLGTGGGVALTVAVQLGFVAGALTSAVTGLADRVRPERLFAAGALGSAGCTLLVATVADGPLLGGALRFLTGAGLALVYPIGMKLMASWFGARGRGLALGVLVGALTLGSLLPQLFVGLIGERWRAVLGIAAGCGAVAGLLAVALLRAGPHLAVGTPPRASQALDGFRAARPRLVNFAYLGHMWELYALWAWATAWLTASRAEVAPGTSTSTVALLALVAFGLCGAAGCVLAGWLAGRRGRAPVAAVAVGTSGVCCLLSPWAWSWPTAALAVFACVWGAAVIADSAMYSTLLSEVADRRWVGTALTVQTATGFLLTVVTISALPYLAELVTWRWTLVLLAAGPVVSVIALARFRALDPPARQPAPA</sequence>
<dbReference type="PANTHER" id="PTHR23521">
    <property type="entry name" value="TRANSPORTER MFS SUPERFAMILY"/>
    <property type="match status" value="1"/>
</dbReference>
<dbReference type="EMBL" id="VLKF01000001">
    <property type="protein sequence ID" value="TWH75434.1"/>
    <property type="molecule type" value="Genomic_DNA"/>
</dbReference>
<reference evidence="7 8" key="1">
    <citation type="submission" date="2019-07" db="EMBL/GenBank/DDBJ databases">
        <title>R&amp;d 2014.</title>
        <authorList>
            <person name="Klenk H.-P."/>
        </authorList>
    </citation>
    <scope>NUCLEOTIDE SEQUENCE [LARGE SCALE GENOMIC DNA]</scope>
    <source>
        <strain evidence="7 8">DSM 45764</strain>
    </source>
</reference>
<keyword evidence="8" id="KW-1185">Reference proteome</keyword>
<feature type="transmembrane region" description="Helical" evidence="5">
    <location>
        <begin position="19"/>
        <end position="41"/>
    </location>
</feature>
<accession>A0A562IXY0</accession>
<organism evidence="7 8">
    <name type="scientific">Modestobacter roseus</name>
    <dbReference type="NCBI Taxonomy" id="1181884"/>
    <lineage>
        <taxon>Bacteria</taxon>
        <taxon>Bacillati</taxon>
        <taxon>Actinomycetota</taxon>
        <taxon>Actinomycetes</taxon>
        <taxon>Geodermatophilales</taxon>
        <taxon>Geodermatophilaceae</taxon>
        <taxon>Modestobacter</taxon>
    </lineage>
</organism>
<comment type="subcellular location">
    <subcellularLocation>
        <location evidence="1">Cell membrane</location>
        <topology evidence="1">Multi-pass membrane protein</topology>
    </subcellularLocation>
</comment>
<evidence type="ECO:0000256" key="3">
    <source>
        <dbReference type="ARBA" id="ARBA00022989"/>
    </source>
</evidence>
<keyword evidence="2 5" id="KW-0812">Transmembrane</keyword>
<evidence type="ECO:0000256" key="2">
    <source>
        <dbReference type="ARBA" id="ARBA00022692"/>
    </source>
</evidence>
<keyword evidence="3 5" id="KW-1133">Transmembrane helix</keyword>
<feature type="transmembrane region" description="Helical" evidence="5">
    <location>
        <begin position="314"/>
        <end position="333"/>
    </location>
</feature>
<dbReference type="Proteomes" id="UP000321490">
    <property type="component" value="Unassembled WGS sequence"/>
</dbReference>
<feature type="transmembrane region" description="Helical" evidence="5">
    <location>
        <begin position="53"/>
        <end position="72"/>
    </location>
</feature>
<dbReference type="AlphaFoldDB" id="A0A562IXY0"/>
<dbReference type="PANTHER" id="PTHR23521:SF3">
    <property type="entry name" value="MFS TRANSPORTER"/>
    <property type="match status" value="1"/>
</dbReference>
<evidence type="ECO:0000313" key="7">
    <source>
        <dbReference type="EMBL" id="TWH75434.1"/>
    </source>
</evidence>
<dbReference type="RefSeq" id="WP_153360580.1">
    <property type="nucleotide sequence ID" value="NZ_JABGDC010000086.1"/>
</dbReference>
<feature type="transmembrane region" description="Helical" evidence="5">
    <location>
        <begin position="289"/>
        <end position="308"/>
    </location>
</feature>